<dbReference type="EMBL" id="PCTA01000033">
    <property type="protein sequence ID" value="PIP61218.1"/>
    <property type="molecule type" value="Genomic_DNA"/>
</dbReference>
<keyword evidence="1" id="KW-1133">Transmembrane helix</keyword>
<organism evidence="2 3">
    <name type="scientific">Candidatus Roizmanbacteria bacterium CG22_combo_CG10-13_8_21_14_all_38_20</name>
    <dbReference type="NCBI Taxonomy" id="1974862"/>
    <lineage>
        <taxon>Bacteria</taxon>
        <taxon>Candidatus Roizmaniibacteriota</taxon>
    </lineage>
</organism>
<comment type="caution">
    <text evidence="2">The sequence shown here is derived from an EMBL/GenBank/DDBJ whole genome shotgun (WGS) entry which is preliminary data.</text>
</comment>
<name>A0A2H0BW74_9BACT</name>
<feature type="transmembrane region" description="Helical" evidence="1">
    <location>
        <begin position="109"/>
        <end position="129"/>
    </location>
</feature>
<evidence type="ECO:0008006" key="4">
    <source>
        <dbReference type="Google" id="ProtNLM"/>
    </source>
</evidence>
<dbReference type="AlphaFoldDB" id="A0A2H0BW74"/>
<keyword evidence="1" id="KW-0812">Transmembrane</keyword>
<evidence type="ECO:0000313" key="3">
    <source>
        <dbReference type="Proteomes" id="UP000231246"/>
    </source>
</evidence>
<dbReference type="Proteomes" id="UP000231246">
    <property type="component" value="Unassembled WGS sequence"/>
</dbReference>
<sequence>MLVPYSTQFTNYNRAYRWTGLQITNKIQRAVIQTIAYSAVFNYPLTAQEIKQYLISELEIGDSLNQLLNSNSIEHKNGYYFLPGFESSVAQREKRKPIAANKRVMLNRFIALAMCIPTIKLIGISGALAMENAHKEDDIDLFIVTTSGTTWLTRMLCILLAEGLGQRRRPKATDVQNKLCLNMFIDEAHLAIPKAERDLFSAHEVVQLKPVYNKEHTYEKFLLVNSWVSAYLPNASNSTKFGPSALHRVRPSLALVIFAEQVARFFQRIYMKGRVTHEVLEDGYLRFHPSDARRFVFGRFEQILQKAILL</sequence>
<evidence type="ECO:0000313" key="2">
    <source>
        <dbReference type="EMBL" id="PIP61218.1"/>
    </source>
</evidence>
<protein>
    <recommendedName>
        <fullName evidence="4">Polymerase nucleotidyl transferase domain-containing protein</fullName>
    </recommendedName>
</protein>
<feature type="transmembrane region" description="Helical" evidence="1">
    <location>
        <begin position="141"/>
        <end position="161"/>
    </location>
</feature>
<proteinExistence type="predicted"/>
<evidence type="ECO:0000256" key="1">
    <source>
        <dbReference type="SAM" id="Phobius"/>
    </source>
</evidence>
<accession>A0A2H0BW74</accession>
<reference evidence="2 3" key="1">
    <citation type="submission" date="2017-09" db="EMBL/GenBank/DDBJ databases">
        <title>Depth-based differentiation of microbial function through sediment-hosted aquifers and enrichment of novel symbionts in the deep terrestrial subsurface.</title>
        <authorList>
            <person name="Probst A.J."/>
            <person name="Ladd B."/>
            <person name="Jarett J.K."/>
            <person name="Geller-Mcgrath D.E."/>
            <person name="Sieber C.M."/>
            <person name="Emerson J.B."/>
            <person name="Anantharaman K."/>
            <person name="Thomas B.C."/>
            <person name="Malmstrom R."/>
            <person name="Stieglmeier M."/>
            <person name="Klingl A."/>
            <person name="Woyke T."/>
            <person name="Ryan C.M."/>
            <person name="Banfield J.F."/>
        </authorList>
    </citation>
    <scope>NUCLEOTIDE SEQUENCE [LARGE SCALE GENOMIC DNA]</scope>
    <source>
        <strain evidence="2">CG22_combo_CG10-13_8_21_14_all_38_20</strain>
    </source>
</reference>
<gene>
    <name evidence="2" type="ORF">COW99_05530</name>
</gene>
<keyword evidence="1" id="KW-0472">Membrane</keyword>